<dbReference type="AlphaFoldDB" id="A0A0X8JQK4"/>
<dbReference type="Gene3D" id="3.90.1640.10">
    <property type="entry name" value="inorganic pyrophosphatase (n-terminal core)"/>
    <property type="match status" value="1"/>
</dbReference>
<dbReference type="SUPFAM" id="SSF64182">
    <property type="entry name" value="DHH phosphoesterases"/>
    <property type="match status" value="1"/>
</dbReference>
<dbReference type="InterPro" id="IPR001667">
    <property type="entry name" value="DDH_dom"/>
</dbReference>
<accession>A0A0X8JQK4</accession>
<sequence length="322" mass="35104">MTPPLRQIAEHLRATDNFLVTSHVSPDGDALGSMLAVGEVLDAMGKQVRLFNESGLPERFRWLSPRQKILRLLPDTEPETIIVLDCGSPQRPGALLAPWLSSKTVVNIDHHLDNPMFGSINWVDQRVSSTGEMVGMLARELNVPLAGLLGEYVYLSLISDTGDFCFSNTRPETLEMAAEILRLGLLPGPFHEQRQSTGTINQLRMRGAVTQQATLHSHGRISLISFTRELFRQTGTGPEDTEGLVNRVLYLRGVQAAIATREEDNGSIKFSLRSKGDVNVQAVAARFGGGGHRNAAGGTLDMSVDEAGRTLVDAVAAELDRK</sequence>
<dbReference type="InterPro" id="IPR003156">
    <property type="entry name" value="DHHA1_dom"/>
</dbReference>
<dbReference type="Pfam" id="PF01368">
    <property type="entry name" value="DHH"/>
    <property type="match status" value="1"/>
</dbReference>
<name>A0A0X8JQK4_9BACT</name>
<dbReference type="Pfam" id="PF02272">
    <property type="entry name" value="DHHA1"/>
    <property type="match status" value="1"/>
</dbReference>
<proteinExistence type="predicted"/>
<protein>
    <recommendedName>
        <fullName evidence="5">Phosphoesterase</fullName>
    </recommendedName>
</protein>
<dbReference type="Gene3D" id="3.10.310.30">
    <property type="match status" value="1"/>
</dbReference>
<dbReference type="PANTHER" id="PTHR47618:SF1">
    <property type="entry name" value="BIFUNCTIONAL OLIGORIBONUCLEASE AND PAP PHOSPHATASE NRNA"/>
    <property type="match status" value="1"/>
</dbReference>
<evidence type="ECO:0000313" key="4">
    <source>
        <dbReference type="Proteomes" id="UP000063964"/>
    </source>
</evidence>
<dbReference type="GO" id="GO:0003676">
    <property type="term" value="F:nucleic acid binding"/>
    <property type="evidence" value="ECO:0007669"/>
    <property type="project" value="InterPro"/>
</dbReference>
<dbReference type="STRING" id="888061.AXF15_08325"/>
<evidence type="ECO:0008006" key="5">
    <source>
        <dbReference type="Google" id="ProtNLM"/>
    </source>
</evidence>
<dbReference type="RefSeq" id="WP_066605916.1">
    <property type="nucleotide sequence ID" value="NZ_CP014230.1"/>
</dbReference>
<organism evidence="3 4">
    <name type="scientific">Desulfomicrobium orale DSM 12838</name>
    <dbReference type="NCBI Taxonomy" id="888061"/>
    <lineage>
        <taxon>Bacteria</taxon>
        <taxon>Pseudomonadati</taxon>
        <taxon>Thermodesulfobacteriota</taxon>
        <taxon>Desulfovibrionia</taxon>
        <taxon>Desulfovibrionales</taxon>
        <taxon>Desulfomicrobiaceae</taxon>
        <taxon>Desulfomicrobium</taxon>
    </lineage>
</organism>
<dbReference type="EMBL" id="CP014230">
    <property type="protein sequence ID" value="AMD93099.1"/>
    <property type="molecule type" value="Genomic_DNA"/>
</dbReference>
<reference evidence="4" key="1">
    <citation type="submission" date="2016-02" db="EMBL/GenBank/DDBJ databases">
        <authorList>
            <person name="Holder M.E."/>
            <person name="Ajami N.J."/>
            <person name="Petrosino J.F."/>
        </authorList>
    </citation>
    <scope>NUCLEOTIDE SEQUENCE [LARGE SCALE GENOMIC DNA]</scope>
    <source>
        <strain evidence="4">DSM 12838</strain>
    </source>
</reference>
<keyword evidence="4" id="KW-1185">Reference proteome</keyword>
<dbReference type="InterPro" id="IPR038763">
    <property type="entry name" value="DHH_sf"/>
</dbReference>
<dbReference type="OrthoDB" id="9803668at2"/>
<dbReference type="PANTHER" id="PTHR47618">
    <property type="entry name" value="BIFUNCTIONAL OLIGORIBONUCLEASE AND PAP PHOSPHATASE NRNA"/>
    <property type="match status" value="1"/>
</dbReference>
<evidence type="ECO:0000259" key="2">
    <source>
        <dbReference type="Pfam" id="PF02272"/>
    </source>
</evidence>
<dbReference type="KEGG" id="doa:AXF15_08325"/>
<evidence type="ECO:0000313" key="3">
    <source>
        <dbReference type="EMBL" id="AMD93099.1"/>
    </source>
</evidence>
<gene>
    <name evidence="3" type="ORF">AXF15_08325</name>
</gene>
<dbReference type="Proteomes" id="UP000063964">
    <property type="component" value="Chromosome"/>
</dbReference>
<feature type="domain" description="DDH" evidence="1">
    <location>
        <begin position="18"/>
        <end position="139"/>
    </location>
</feature>
<evidence type="ECO:0000259" key="1">
    <source>
        <dbReference type="Pfam" id="PF01368"/>
    </source>
</evidence>
<feature type="domain" description="DHHA1" evidence="2">
    <location>
        <begin position="233"/>
        <end position="314"/>
    </location>
</feature>
<dbReference type="InterPro" id="IPR051319">
    <property type="entry name" value="Oligoribo/pAp-PDE_c-di-AMP_PDE"/>
</dbReference>